<proteinExistence type="predicted"/>
<feature type="signal peptide" evidence="2">
    <location>
        <begin position="1"/>
        <end position="25"/>
    </location>
</feature>
<evidence type="ECO:0000256" key="2">
    <source>
        <dbReference type="SAM" id="SignalP"/>
    </source>
</evidence>
<feature type="compositionally biased region" description="Basic and acidic residues" evidence="1">
    <location>
        <begin position="101"/>
        <end position="128"/>
    </location>
</feature>
<feature type="region of interest" description="Disordered" evidence="1">
    <location>
        <begin position="96"/>
        <end position="135"/>
    </location>
</feature>
<gene>
    <name evidence="3" type="ORF">GCM10009107_14750</name>
</gene>
<dbReference type="Pfam" id="PF12779">
    <property type="entry name" value="WXXGXW"/>
    <property type="match status" value="1"/>
</dbReference>
<keyword evidence="2" id="KW-0732">Signal</keyword>
<evidence type="ECO:0000256" key="1">
    <source>
        <dbReference type="SAM" id="MobiDB-lite"/>
    </source>
</evidence>
<organism evidence="3 4">
    <name type="scientific">Ideonella azotifigens</name>
    <dbReference type="NCBI Taxonomy" id="513160"/>
    <lineage>
        <taxon>Bacteria</taxon>
        <taxon>Pseudomonadati</taxon>
        <taxon>Pseudomonadota</taxon>
        <taxon>Betaproteobacteria</taxon>
        <taxon>Burkholderiales</taxon>
        <taxon>Sphaerotilaceae</taxon>
        <taxon>Ideonella</taxon>
    </lineage>
</organism>
<name>A0ABN1JUB9_9BURK</name>
<protein>
    <recommendedName>
        <fullName evidence="5">BcpO-related WXXGXW repeat protein</fullName>
    </recommendedName>
</protein>
<dbReference type="InterPro" id="IPR024447">
    <property type="entry name" value="YXWGXW_rpt"/>
</dbReference>
<sequence>MLKASIIALSLAAPFAAALPTQASAAVDFVVRIAPPAPRYEVVPPPRPGYLWTPGYWSYRNNQHYWVAGTWVRERPGYVYNHPTWVERNGEWRLSQGNWARNDRDHDGIKNSRDHDRDGDGVRNRADPHPNVPGR</sequence>
<accession>A0ABN1JUB9</accession>
<dbReference type="InterPro" id="IPR028974">
    <property type="entry name" value="TSP_type-3_rpt"/>
</dbReference>
<reference evidence="3 4" key="1">
    <citation type="journal article" date="2019" name="Int. J. Syst. Evol. Microbiol.">
        <title>The Global Catalogue of Microorganisms (GCM) 10K type strain sequencing project: providing services to taxonomists for standard genome sequencing and annotation.</title>
        <authorList>
            <consortium name="The Broad Institute Genomics Platform"/>
            <consortium name="The Broad Institute Genome Sequencing Center for Infectious Disease"/>
            <person name="Wu L."/>
            <person name="Ma J."/>
        </authorList>
    </citation>
    <scope>NUCLEOTIDE SEQUENCE [LARGE SCALE GENOMIC DNA]</scope>
    <source>
        <strain evidence="3 4">JCM 15503</strain>
    </source>
</reference>
<dbReference type="SUPFAM" id="SSF103647">
    <property type="entry name" value="TSP type-3 repeat"/>
    <property type="match status" value="1"/>
</dbReference>
<comment type="caution">
    <text evidence="3">The sequence shown here is derived from an EMBL/GenBank/DDBJ whole genome shotgun (WGS) entry which is preliminary data.</text>
</comment>
<keyword evidence="4" id="KW-1185">Reference proteome</keyword>
<evidence type="ECO:0008006" key="5">
    <source>
        <dbReference type="Google" id="ProtNLM"/>
    </source>
</evidence>
<dbReference type="RefSeq" id="WP_141289046.1">
    <property type="nucleotide sequence ID" value="NZ_BAAAEW010000006.1"/>
</dbReference>
<dbReference type="EMBL" id="BAAAEW010000006">
    <property type="protein sequence ID" value="GAA0746813.1"/>
    <property type="molecule type" value="Genomic_DNA"/>
</dbReference>
<dbReference type="Gene3D" id="4.10.1080.10">
    <property type="entry name" value="TSP type-3 repeat"/>
    <property type="match status" value="1"/>
</dbReference>
<evidence type="ECO:0000313" key="4">
    <source>
        <dbReference type="Proteomes" id="UP001500279"/>
    </source>
</evidence>
<evidence type="ECO:0000313" key="3">
    <source>
        <dbReference type="EMBL" id="GAA0746813.1"/>
    </source>
</evidence>
<dbReference type="Proteomes" id="UP001500279">
    <property type="component" value="Unassembled WGS sequence"/>
</dbReference>
<feature type="chain" id="PRO_5045393676" description="BcpO-related WXXGXW repeat protein" evidence="2">
    <location>
        <begin position="26"/>
        <end position="135"/>
    </location>
</feature>